<dbReference type="PANTHER" id="PTHR12147">
    <property type="entry name" value="METALLOPEPTIDASE M28 FAMILY MEMBER"/>
    <property type="match status" value="1"/>
</dbReference>
<keyword evidence="4 7" id="KW-0732">Signal</keyword>
<evidence type="ECO:0000256" key="1">
    <source>
        <dbReference type="ARBA" id="ARBA00022438"/>
    </source>
</evidence>
<evidence type="ECO:0000256" key="5">
    <source>
        <dbReference type="ARBA" id="ARBA00022801"/>
    </source>
</evidence>
<dbReference type="Proteomes" id="UP000770785">
    <property type="component" value="Unassembled WGS sequence"/>
</dbReference>
<sequence>MMKTTLLAFLLGLVSPVLNAQTSAASQTLPEFNFSESVFAGQMHWLASDYLAGRRTGSVGNEIAAQYIASQLRAYGYQPINGESFFQQVPLLKTAAPKSASLTVGKYDFTTDDNLLIMRGPAAAVEGNVIFANYGWVDAETDHNDYADLDVKGKIVIVRAGIPSDASQQGVFRGVKEKAEMAAAVGALALYEVYTLPFPWSNFKGYFGGERMGLDDGLPSATIPYGFLKPEENFLPDVQQSKKGLKGRAASTGMQVETILSQNVGGVIQGTDSTLKAEYVLMTAHFDHVGVGAQGGGAYTPVDSIFNGARDNAFGTISLLAAARAFSEVRPRRSIIILAVTGEEMGLLGSKHYAENPLVPLEETVFNFNTDGAGYNDTTAISLIGANRTGIDEQVAEGSAAFGLSVISDPSPEQGLYDRSDNVSFSAKGVPSLSFSPGFTEFNDEMMRYYHQVQDNPETINMAYLKKYCQAFTLSARLIADRDVRPVWTAGDKYEAAGKSLYGTKRP</sequence>
<dbReference type="EMBL" id="JAATJH010000001">
    <property type="protein sequence ID" value="NJC24678.1"/>
    <property type="molecule type" value="Genomic_DNA"/>
</dbReference>
<gene>
    <name evidence="9" type="ORF">GGR27_000159</name>
</gene>
<keyword evidence="5" id="KW-0378">Hydrolase</keyword>
<dbReference type="Gene3D" id="3.40.630.10">
    <property type="entry name" value="Zn peptidases"/>
    <property type="match status" value="2"/>
</dbReference>
<name>A0ABX0X734_9BACT</name>
<dbReference type="Gene3D" id="3.50.30.30">
    <property type="match status" value="1"/>
</dbReference>
<keyword evidence="3" id="KW-0479">Metal-binding</keyword>
<accession>A0ABX0X734</accession>
<keyword evidence="6" id="KW-0862">Zinc</keyword>
<evidence type="ECO:0000256" key="6">
    <source>
        <dbReference type="ARBA" id="ARBA00022833"/>
    </source>
</evidence>
<evidence type="ECO:0000259" key="8">
    <source>
        <dbReference type="Pfam" id="PF04389"/>
    </source>
</evidence>
<dbReference type="InterPro" id="IPR045175">
    <property type="entry name" value="M28_fam"/>
</dbReference>
<evidence type="ECO:0000256" key="3">
    <source>
        <dbReference type="ARBA" id="ARBA00022723"/>
    </source>
</evidence>
<dbReference type="PANTHER" id="PTHR12147:SF56">
    <property type="entry name" value="AMINOPEPTIDASE YDR415C-RELATED"/>
    <property type="match status" value="1"/>
</dbReference>
<comment type="caution">
    <text evidence="9">The sequence shown here is derived from an EMBL/GenBank/DDBJ whole genome shotgun (WGS) entry which is preliminary data.</text>
</comment>
<dbReference type="InterPro" id="IPR046450">
    <property type="entry name" value="PA_dom_sf"/>
</dbReference>
<feature type="chain" id="PRO_5047347094" description="Peptidase M28 domain-containing protein" evidence="7">
    <location>
        <begin position="21"/>
        <end position="507"/>
    </location>
</feature>
<keyword evidence="1" id="KW-0031">Aminopeptidase</keyword>
<evidence type="ECO:0000256" key="2">
    <source>
        <dbReference type="ARBA" id="ARBA00022670"/>
    </source>
</evidence>
<feature type="domain" description="Peptidase M28" evidence="8">
    <location>
        <begin position="263"/>
        <end position="468"/>
    </location>
</feature>
<evidence type="ECO:0000256" key="7">
    <source>
        <dbReference type="SAM" id="SignalP"/>
    </source>
</evidence>
<protein>
    <recommendedName>
        <fullName evidence="8">Peptidase M28 domain-containing protein</fullName>
    </recommendedName>
</protein>
<dbReference type="InterPro" id="IPR007484">
    <property type="entry name" value="Peptidase_M28"/>
</dbReference>
<dbReference type="RefSeq" id="WP_168035495.1">
    <property type="nucleotide sequence ID" value="NZ_JAATJH010000001.1"/>
</dbReference>
<evidence type="ECO:0000313" key="10">
    <source>
        <dbReference type="Proteomes" id="UP000770785"/>
    </source>
</evidence>
<dbReference type="Pfam" id="PF04389">
    <property type="entry name" value="Peptidase_M28"/>
    <property type="match status" value="1"/>
</dbReference>
<evidence type="ECO:0000313" key="9">
    <source>
        <dbReference type="EMBL" id="NJC24678.1"/>
    </source>
</evidence>
<keyword evidence="2" id="KW-0645">Protease</keyword>
<keyword evidence="10" id="KW-1185">Reference proteome</keyword>
<dbReference type="SUPFAM" id="SSF53187">
    <property type="entry name" value="Zn-dependent exopeptidases"/>
    <property type="match status" value="1"/>
</dbReference>
<evidence type="ECO:0000256" key="4">
    <source>
        <dbReference type="ARBA" id="ARBA00022729"/>
    </source>
</evidence>
<dbReference type="SUPFAM" id="SSF52025">
    <property type="entry name" value="PA domain"/>
    <property type="match status" value="1"/>
</dbReference>
<reference evidence="9 10" key="1">
    <citation type="submission" date="2020-03" db="EMBL/GenBank/DDBJ databases">
        <title>Genomic Encyclopedia of Type Strains, Phase IV (KMG-IV): sequencing the most valuable type-strain genomes for metagenomic binning, comparative biology and taxonomic classification.</title>
        <authorList>
            <person name="Goeker M."/>
        </authorList>
    </citation>
    <scope>NUCLEOTIDE SEQUENCE [LARGE SCALE GENOMIC DNA]</scope>
    <source>
        <strain evidence="9 10">DSM 105096</strain>
    </source>
</reference>
<feature type="signal peptide" evidence="7">
    <location>
        <begin position="1"/>
        <end position="20"/>
    </location>
</feature>
<organism evidence="9 10">
    <name type="scientific">Neolewinella antarctica</name>
    <dbReference type="NCBI Taxonomy" id="442734"/>
    <lineage>
        <taxon>Bacteria</taxon>
        <taxon>Pseudomonadati</taxon>
        <taxon>Bacteroidota</taxon>
        <taxon>Saprospiria</taxon>
        <taxon>Saprospirales</taxon>
        <taxon>Lewinellaceae</taxon>
        <taxon>Neolewinella</taxon>
    </lineage>
</organism>
<proteinExistence type="predicted"/>